<evidence type="ECO:0000256" key="4">
    <source>
        <dbReference type="ARBA" id="ARBA00022692"/>
    </source>
</evidence>
<evidence type="ECO:0000256" key="8">
    <source>
        <dbReference type="RuleBase" id="RU003942"/>
    </source>
</evidence>
<proteinExistence type="inferred from homology"/>
<dbReference type="Gene3D" id="1.10.3730.20">
    <property type="match status" value="1"/>
</dbReference>
<dbReference type="PANTHER" id="PTHR30561:SF1">
    <property type="entry name" value="MULTIDRUG TRANSPORTER EMRE"/>
    <property type="match status" value="1"/>
</dbReference>
<evidence type="ECO:0000256" key="5">
    <source>
        <dbReference type="ARBA" id="ARBA00022989"/>
    </source>
</evidence>
<dbReference type="InterPro" id="IPR045324">
    <property type="entry name" value="Small_multidrug_res"/>
</dbReference>
<keyword evidence="4 8" id="KW-0812">Transmembrane</keyword>
<evidence type="ECO:0000256" key="3">
    <source>
        <dbReference type="ARBA" id="ARBA00022475"/>
    </source>
</evidence>
<keyword evidence="6 9" id="KW-0472">Membrane</keyword>
<evidence type="ECO:0000256" key="7">
    <source>
        <dbReference type="ARBA" id="ARBA00038032"/>
    </source>
</evidence>
<dbReference type="PANTHER" id="PTHR30561">
    <property type="entry name" value="SMR FAMILY PROTON-DEPENDENT DRUG EFFLUX TRANSPORTER SUGE"/>
    <property type="match status" value="1"/>
</dbReference>
<dbReference type="Proteomes" id="UP001163328">
    <property type="component" value="Chromosome"/>
</dbReference>
<sequence length="108" mass="11958">MAYLYLALAILFEVLGSSFIKASDGFTKWIPTLVVIVTYVIAFYFLSLCLKTIPLSIAYAIWSGVGIVLTVLISVYIFKQKIDLPAIIGIVFILIGVIIINYFSKATQ</sequence>
<evidence type="ECO:0000256" key="9">
    <source>
        <dbReference type="SAM" id="Phobius"/>
    </source>
</evidence>
<feature type="transmembrane region" description="Helical" evidence="9">
    <location>
        <begin position="26"/>
        <end position="46"/>
    </location>
</feature>
<gene>
    <name evidence="10" type="ORF">K5I29_07970</name>
</gene>
<dbReference type="Pfam" id="PF00893">
    <property type="entry name" value="Multi_Drug_Res"/>
    <property type="match status" value="1"/>
</dbReference>
<evidence type="ECO:0000256" key="1">
    <source>
        <dbReference type="ARBA" id="ARBA00004651"/>
    </source>
</evidence>
<keyword evidence="11" id="KW-1185">Reference proteome</keyword>
<name>A0ABY6M0T5_9FLAO</name>
<evidence type="ECO:0000313" key="11">
    <source>
        <dbReference type="Proteomes" id="UP001163328"/>
    </source>
</evidence>
<evidence type="ECO:0000256" key="6">
    <source>
        <dbReference type="ARBA" id="ARBA00023136"/>
    </source>
</evidence>
<dbReference type="InterPro" id="IPR037185">
    <property type="entry name" value="EmrE-like"/>
</dbReference>
<feature type="transmembrane region" description="Helical" evidence="9">
    <location>
        <begin position="84"/>
        <end position="103"/>
    </location>
</feature>
<keyword evidence="3" id="KW-1003">Cell membrane</keyword>
<evidence type="ECO:0000256" key="2">
    <source>
        <dbReference type="ARBA" id="ARBA00022448"/>
    </source>
</evidence>
<keyword evidence="5 9" id="KW-1133">Transmembrane helix</keyword>
<evidence type="ECO:0000313" key="10">
    <source>
        <dbReference type="EMBL" id="UYW00488.1"/>
    </source>
</evidence>
<feature type="transmembrane region" description="Helical" evidence="9">
    <location>
        <begin position="58"/>
        <end position="78"/>
    </location>
</feature>
<comment type="similarity">
    <text evidence="7 8">Belongs to the drug/metabolite transporter (DMT) superfamily. Small multidrug resistance (SMR) (TC 2.A.7.1) family.</text>
</comment>
<comment type="subcellular location">
    <subcellularLocation>
        <location evidence="1 8">Cell membrane</location>
        <topology evidence="1 8">Multi-pass membrane protein</topology>
    </subcellularLocation>
</comment>
<dbReference type="SUPFAM" id="SSF103481">
    <property type="entry name" value="Multidrug resistance efflux transporter EmrE"/>
    <property type="match status" value="1"/>
</dbReference>
<dbReference type="EMBL" id="CP081495">
    <property type="protein sequence ID" value="UYW00488.1"/>
    <property type="molecule type" value="Genomic_DNA"/>
</dbReference>
<reference evidence="10" key="1">
    <citation type="submission" date="2021-08" db="EMBL/GenBank/DDBJ databases">
        <title>Flavobacterium sp. strain CC-SYL302.</title>
        <authorList>
            <person name="Lin S.-Y."/>
            <person name="Lee T.-H."/>
            <person name="Young C.-C."/>
        </authorList>
    </citation>
    <scope>NUCLEOTIDE SEQUENCE</scope>
    <source>
        <strain evidence="10">CC-SYL302</strain>
    </source>
</reference>
<dbReference type="InterPro" id="IPR000390">
    <property type="entry name" value="Small_drug/metabolite_transptr"/>
</dbReference>
<keyword evidence="2" id="KW-0813">Transport</keyword>
<protein>
    <submittedName>
        <fullName evidence="10">Multidrug efflux SMR transporter</fullName>
    </submittedName>
</protein>
<dbReference type="RefSeq" id="WP_264432266.1">
    <property type="nucleotide sequence ID" value="NZ_CP081495.1"/>
</dbReference>
<accession>A0ABY6M0T5</accession>
<organism evidence="10 11">
    <name type="scientific">Flavobacterium agricola</name>
    <dbReference type="NCBI Taxonomy" id="2870839"/>
    <lineage>
        <taxon>Bacteria</taxon>
        <taxon>Pseudomonadati</taxon>
        <taxon>Bacteroidota</taxon>
        <taxon>Flavobacteriia</taxon>
        <taxon>Flavobacteriales</taxon>
        <taxon>Flavobacteriaceae</taxon>
        <taxon>Flavobacterium</taxon>
    </lineage>
</organism>